<sequence>MTRICTMLILSLALFSSCSLSKDKGPCDGIICDNGPLTFYFKLVDPDTGHDLVYGDHATIPLDSVRNHAMDTLLRVRQIIDPARKRAYMIFMMTGGPQSLRIGTPGKAIQYKVDVKTKSAGCCGELVSNVLLNDNPAPIIKDSTGVYLIPCKL</sequence>
<keyword evidence="1" id="KW-0732">Signal</keyword>
<dbReference type="PROSITE" id="PS51257">
    <property type="entry name" value="PROKAR_LIPOPROTEIN"/>
    <property type="match status" value="1"/>
</dbReference>
<dbReference type="OrthoDB" id="672809at2"/>
<dbReference type="RefSeq" id="WP_145663015.1">
    <property type="nucleotide sequence ID" value="NZ_VIWO01000001.1"/>
</dbReference>
<keyword evidence="3" id="KW-1185">Reference proteome</keyword>
<comment type="caution">
    <text evidence="2">The sequence shown here is derived from an EMBL/GenBank/DDBJ whole genome shotgun (WGS) entry which is preliminary data.</text>
</comment>
<evidence type="ECO:0000256" key="1">
    <source>
        <dbReference type="SAM" id="SignalP"/>
    </source>
</evidence>
<evidence type="ECO:0000313" key="3">
    <source>
        <dbReference type="Proteomes" id="UP000320811"/>
    </source>
</evidence>
<reference evidence="2 3" key="1">
    <citation type="submission" date="2019-06" db="EMBL/GenBank/DDBJ databases">
        <title>Sorghum-associated microbial communities from plants grown in Nebraska, USA.</title>
        <authorList>
            <person name="Schachtman D."/>
        </authorList>
    </citation>
    <scope>NUCLEOTIDE SEQUENCE [LARGE SCALE GENOMIC DNA]</scope>
    <source>
        <strain evidence="2 3">1209</strain>
    </source>
</reference>
<evidence type="ECO:0000313" key="2">
    <source>
        <dbReference type="EMBL" id="TWF45040.1"/>
    </source>
</evidence>
<dbReference type="Proteomes" id="UP000320811">
    <property type="component" value="Unassembled WGS sequence"/>
</dbReference>
<proteinExistence type="predicted"/>
<name>A0A561Q3V1_9BACT</name>
<accession>A0A561Q3V1</accession>
<protein>
    <submittedName>
        <fullName evidence="2">Uncharacterized protein</fullName>
    </submittedName>
</protein>
<dbReference type="EMBL" id="VIWO01000001">
    <property type="protein sequence ID" value="TWF45040.1"/>
    <property type="molecule type" value="Genomic_DNA"/>
</dbReference>
<dbReference type="AlphaFoldDB" id="A0A561Q3V1"/>
<feature type="chain" id="PRO_5022005583" evidence="1">
    <location>
        <begin position="22"/>
        <end position="153"/>
    </location>
</feature>
<gene>
    <name evidence="2" type="ORF">FHW36_101966</name>
</gene>
<organism evidence="2 3">
    <name type="scientific">Chitinophaga polysaccharea</name>
    <dbReference type="NCBI Taxonomy" id="1293035"/>
    <lineage>
        <taxon>Bacteria</taxon>
        <taxon>Pseudomonadati</taxon>
        <taxon>Bacteroidota</taxon>
        <taxon>Chitinophagia</taxon>
        <taxon>Chitinophagales</taxon>
        <taxon>Chitinophagaceae</taxon>
        <taxon>Chitinophaga</taxon>
    </lineage>
</organism>
<feature type="signal peptide" evidence="1">
    <location>
        <begin position="1"/>
        <end position="21"/>
    </location>
</feature>